<evidence type="ECO:0000256" key="4">
    <source>
        <dbReference type="ARBA" id="ARBA00021870"/>
    </source>
</evidence>
<dbReference type="AlphaFoldDB" id="A0A3B9GU98"/>
<dbReference type="InterPro" id="IPR000090">
    <property type="entry name" value="Flg_Motor_Flig"/>
</dbReference>
<accession>A0A3B9GU98</accession>
<evidence type="ECO:0000256" key="8">
    <source>
        <dbReference type="ARBA" id="ARBA00023136"/>
    </source>
</evidence>
<comment type="function">
    <text evidence="10">FliG is one of three proteins (FliG, FliN, FliM) that forms the rotor-mounted switch complex (C ring), located at the base of the basal body. This complex interacts with the CheY and CheZ chemotaxis proteins, in addition to contacting components of the motor that determine the direction of flagellar rotation.</text>
</comment>
<dbReference type="PANTHER" id="PTHR30534:SF0">
    <property type="entry name" value="FLAGELLAR MOTOR SWITCH PROTEIN FLIG"/>
    <property type="match status" value="1"/>
</dbReference>
<dbReference type="SUPFAM" id="SSF48029">
    <property type="entry name" value="FliG"/>
    <property type="match status" value="2"/>
</dbReference>
<dbReference type="PRINTS" id="PR00954">
    <property type="entry name" value="FLGMOTORFLIG"/>
</dbReference>
<sequence>MSSVRPASNVESLPARRAQKMGVAPAPQPVPISSAQRAAVIIALLGEGAAKPIVDKLDDAALAKVAAALENLSMLTRDELIEIVMDFLSRLRKTNGALRGGRTRAKEVLSGVVDSGRLSLIFSDDSPETTTDEDDEELSVWERLERREPKQIAAYLSRLSPNLIALILQKLDVSISSEVLGHMEGDKLGPMIGHMVEPRKADPGVDQVLGRMVEMEFLNAVQEEAEEEGENLASVGELLSLISSEKRDSLVAFLRSKHEDKLEGIEKSIFTLEGLPDLLPKNAVPVVFREVDQSFLLKLLGTLQGSNSAVSDYLLGNISSRMADQYRDDLSGMQPLAADEAETVQREFLNTLMGLKRRGLIVLERSAEKDA</sequence>
<dbReference type="GO" id="GO:0006935">
    <property type="term" value="P:chemotaxis"/>
    <property type="evidence" value="ECO:0007669"/>
    <property type="project" value="UniProtKB-KW"/>
</dbReference>
<name>A0A3B9GU98_9PROT</name>
<reference evidence="15 16" key="1">
    <citation type="journal article" date="2018" name="Nat. Biotechnol.">
        <title>A standardized bacterial taxonomy based on genome phylogeny substantially revises the tree of life.</title>
        <authorList>
            <person name="Parks D.H."/>
            <person name="Chuvochina M."/>
            <person name="Waite D.W."/>
            <person name="Rinke C."/>
            <person name="Skarshewski A."/>
            <person name="Chaumeil P.A."/>
            <person name="Hugenholtz P."/>
        </authorList>
    </citation>
    <scope>NUCLEOTIDE SEQUENCE [LARGE SCALE GENOMIC DNA]</scope>
    <source>
        <strain evidence="15">UBA8733</strain>
    </source>
</reference>
<keyword evidence="6" id="KW-0145">Chemotaxis</keyword>
<keyword evidence="7" id="KW-0283">Flagellar rotation</keyword>
<feature type="domain" description="Flagellar motor switch protein FliG middle" evidence="13">
    <location>
        <begin position="149"/>
        <end position="221"/>
    </location>
</feature>
<keyword evidence="5" id="KW-1003">Cell membrane</keyword>
<evidence type="ECO:0000256" key="7">
    <source>
        <dbReference type="ARBA" id="ARBA00022779"/>
    </source>
</evidence>
<evidence type="ECO:0000313" key="16">
    <source>
        <dbReference type="Proteomes" id="UP000259610"/>
    </source>
</evidence>
<proteinExistence type="inferred from homology"/>
<feature type="domain" description="Flagellar motor switch protein FliG N-terminal" evidence="14">
    <location>
        <begin position="33"/>
        <end position="122"/>
    </location>
</feature>
<evidence type="ECO:0000256" key="10">
    <source>
        <dbReference type="ARBA" id="ARBA00025598"/>
    </source>
</evidence>
<evidence type="ECO:0000256" key="6">
    <source>
        <dbReference type="ARBA" id="ARBA00022500"/>
    </source>
</evidence>
<protein>
    <recommendedName>
        <fullName evidence="4">Flagellar motor switch protein FliG</fullName>
    </recommendedName>
</protein>
<dbReference type="InterPro" id="IPR011002">
    <property type="entry name" value="FliG_a-hlx"/>
</dbReference>
<evidence type="ECO:0000259" key="12">
    <source>
        <dbReference type="Pfam" id="PF01706"/>
    </source>
</evidence>
<evidence type="ECO:0000256" key="11">
    <source>
        <dbReference type="SAM" id="MobiDB-lite"/>
    </source>
</evidence>
<organism evidence="15 16">
    <name type="scientific">Hyphomonas adhaerens</name>
    <dbReference type="NCBI Taxonomy" id="81029"/>
    <lineage>
        <taxon>Bacteria</taxon>
        <taxon>Pseudomonadati</taxon>
        <taxon>Pseudomonadota</taxon>
        <taxon>Alphaproteobacteria</taxon>
        <taxon>Hyphomonadales</taxon>
        <taxon>Hyphomonadaceae</taxon>
        <taxon>Hyphomonas</taxon>
    </lineage>
</organism>
<evidence type="ECO:0000256" key="5">
    <source>
        <dbReference type="ARBA" id="ARBA00022475"/>
    </source>
</evidence>
<dbReference type="Pfam" id="PF14842">
    <property type="entry name" value="FliG_N"/>
    <property type="match status" value="1"/>
</dbReference>
<evidence type="ECO:0000313" key="15">
    <source>
        <dbReference type="EMBL" id="HAE26009.1"/>
    </source>
</evidence>
<keyword evidence="8" id="KW-0472">Membrane</keyword>
<keyword evidence="9" id="KW-0975">Bacterial flagellum</keyword>
<dbReference type="EMBL" id="DMAN01000051">
    <property type="protein sequence ID" value="HAE26009.1"/>
    <property type="molecule type" value="Genomic_DNA"/>
</dbReference>
<evidence type="ECO:0000259" key="14">
    <source>
        <dbReference type="Pfam" id="PF14842"/>
    </source>
</evidence>
<dbReference type="GO" id="GO:0003774">
    <property type="term" value="F:cytoskeletal motor activity"/>
    <property type="evidence" value="ECO:0007669"/>
    <property type="project" value="InterPro"/>
</dbReference>
<feature type="domain" description="Flagellar motor switch protein FliG C-terminal" evidence="12">
    <location>
        <begin position="254"/>
        <end position="363"/>
    </location>
</feature>
<dbReference type="InterPro" id="IPR032779">
    <property type="entry name" value="FliG_M"/>
</dbReference>
<gene>
    <name evidence="15" type="ORF">DCG58_02515</name>
</gene>
<comment type="similarity">
    <text evidence="3">Belongs to the FliG family.</text>
</comment>
<comment type="subcellular location">
    <subcellularLocation>
        <location evidence="1">Bacterial flagellum basal body</location>
    </subcellularLocation>
    <subcellularLocation>
        <location evidence="2">Cell membrane</location>
        <topology evidence="2">Peripheral membrane protein</topology>
        <orientation evidence="2">Cytoplasmic side</orientation>
    </subcellularLocation>
</comment>
<evidence type="ECO:0000256" key="2">
    <source>
        <dbReference type="ARBA" id="ARBA00004413"/>
    </source>
</evidence>
<dbReference type="Gene3D" id="1.10.220.30">
    <property type="match status" value="3"/>
</dbReference>
<dbReference type="Pfam" id="PF01706">
    <property type="entry name" value="FliG_C"/>
    <property type="match status" value="1"/>
</dbReference>
<dbReference type="GO" id="GO:0071973">
    <property type="term" value="P:bacterial-type flagellum-dependent cell motility"/>
    <property type="evidence" value="ECO:0007669"/>
    <property type="project" value="InterPro"/>
</dbReference>
<dbReference type="PANTHER" id="PTHR30534">
    <property type="entry name" value="FLAGELLAR MOTOR SWITCH PROTEIN FLIG"/>
    <property type="match status" value="1"/>
</dbReference>
<evidence type="ECO:0000256" key="3">
    <source>
        <dbReference type="ARBA" id="ARBA00010299"/>
    </source>
</evidence>
<dbReference type="InterPro" id="IPR028263">
    <property type="entry name" value="FliG_N"/>
</dbReference>
<feature type="region of interest" description="Disordered" evidence="11">
    <location>
        <begin position="1"/>
        <end position="29"/>
    </location>
</feature>
<evidence type="ECO:0000256" key="1">
    <source>
        <dbReference type="ARBA" id="ARBA00004117"/>
    </source>
</evidence>
<evidence type="ECO:0000256" key="9">
    <source>
        <dbReference type="ARBA" id="ARBA00023143"/>
    </source>
</evidence>
<dbReference type="InterPro" id="IPR023087">
    <property type="entry name" value="Flg_Motor_Flig_C"/>
</dbReference>
<dbReference type="GO" id="GO:0009425">
    <property type="term" value="C:bacterial-type flagellum basal body"/>
    <property type="evidence" value="ECO:0007669"/>
    <property type="project" value="UniProtKB-SubCell"/>
</dbReference>
<dbReference type="Proteomes" id="UP000259610">
    <property type="component" value="Unassembled WGS sequence"/>
</dbReference>
<comment type="caution">
    <text evidence="15">The sequence shown here is derived from an EMBL/GenBank/DDBJ whole genome shotgun (WGS) entry which is preliminary data.</text>
</comment>
<evidence type="ECO:0000259" key="13">
    <source>
        <dbReference type="Pfam" id="PF14841"/>
    </source>
</evidence>
<dbReference type="GO" id="GO:0005886">
    <property type="term" value="C:plasma membrane"/>
    <property type="evidence" value="ECO:0007669"/>
    <property type="project" value="UniProtKB-SubCell"/>
</dbReference>
<feature type="compositionally biased region" description="Polar residues" evidence="11">
    <location>
        <begin position="1"/>
        <end position="11"/>
    </location>
</feature>
<dbReference type="Pfam" id="PF14841">
    <property type="entry name" value="FliG_M"/>
    <property type="match status" value="1"/>
</dbReference>